<name>A0AA39SR39_ACESA</name>
<keyword evidence="2" id="KW-1185">Reference proteome</keyword>
<evidence type="ECO:0000313" key="1">
    <source>
        <dbReference type="EMBL" id="KAK0593429.1"/>
    </source>
</evidence>
<reference evidence="1" key="1">
    <citation type="journal article" date="2022" name="Plant J.">
        <title>Strategies of tolerance reflected in two North American maple genomes.</title>
        <authorList>
            <person name="McEvoy S.L."/>
            <person name="Sezen U.U."/>
            <person name="Trouern-Trend A."/>
            <person name="McMahon S.M."/>
            <person name="Schaberg P.G."/>
            <person name="Yang J."/>
            <person name="Wegrzyn J.L."/>
            <person name="Swenson N.G."/>
        </authorList>
    </citation>
    <scope>NUCLEOTIDE SEQUENCE</scope>
    <source>
        <strain evidence="1">NS2018</strain>
    </source>
</reference>
<dbReference type="EMBL" id="JAUESC010000380">
    <property type="protein sequence ID" value="KAK0593429.1"/>
    <property type="molecule type" value="Genomic_DNA"/>
</dbReference>
<dbReference type="Pfam" id="PF12796">
    <property type="entry name" value="Ank_2"/>
    <property type="match status" value="1"/>
</dbReference>
<evidence type="ECO:0000313" key="2">
    <source>
        <dbReference type="Proteomes" id="UP001168877"/>
    </source>
</evidence>
<protein>
    <submittedName>
        <fullName evidence="1">Uncharacterized protein</fullName>
    </submittedName>
</protein>
<accession>A0AA39SR39</accession>
<dbReference type="InterPro" id="IPR002110">
    <property type="entry name" value="Ankyrin_rpt"/>
</dbReference>
<dbReference type="Gene3D" id="1.25.40.20">
    <property type="entry name" value="Ankyrin repeat-containing domain"/>
    <property type="match status" value="2"/>
</dbReference>
<dbReference type="SMART" id="SM00248">
    <property type="entry name" value="ANK"/>
    <property type="match status" value="6"/>
</dbReference>
<dbReference type="Proteomes" id="UP001168877">
    <property type="component" value="Unassembled WGS sequence"/>
</dbReference>
<dbReference type="SUPFAM" id="SSF48403">
    <property type="entry name" value="Ankyrin repeat"/>
    <property type="match status" value="1"/>
</dbReference>
<dbReference type="AlphaFoldDB" id="A0AA39SR39"/>
<gene>
    <name evidence="1" type="ORF">LWI29_036495</name>
</gene>
<comment type="caution">
    <text evidence="1">The sequence shown here is derived from an EMBL/GenBank/DDBJ whole genome shotgun (WGS) entry which is preliminary data.</text>
</comment>
<dbReference type="InterPro" id="IPR036770">
    <property type="entry name" value="Ankyrin_rpt-contain_sf"/>
</dbReference>
<proteinExistence type="predicted"/>
<dbReference type="PANTHER" id="PTHR24177">
    <property type="entry name" value="CASKIN"/>
    <property type="match status" value="1"/>
</dbReference>
<dbReference type="GO" id="GO:0016020">
    <property type="term" value="C:membrane"/>
    <property type="evidence" value="ECO:0007669"/>
    <property type="project" value="TreeGrafter"/>
</dbReference>
<organism evidence="1 2">
    <name type="scientific">Acer saccharum</name>
    <name type="common">Sugar maple</name>
    <dbReference type="NCBI Taxonomy" id="4024"/>
    <lineage>
        <taxon>Eukaryota</taxon>
        <taxon>Viridiplantae</taxon>
        <taxon>Streptophyta</taxon>
        <taxon>Embryophyta</taxon>
        <taxon>Tracheophyta</taxon>
        <taxon>Spermatophyta</taxon>
        <taxon>Magnoliopsida</taxon>
        <taxon>eudicotyledons</taxon>
        <taxon>Gunneridae</taxon>
        <taxon>Pentapetalae</taxon>
        <taxon>rosids</taxon>
        <taxon>malvids</taxon>
        <taxon>Sapindales</taxon>
        <taxon>Sapindaceae</taxon>
        <taxon>Hippocastanoideae</taxon>
        <taxon>Acereae</taxon>
        <taxon>Acer</taxon>
    </lineage>
</organism>
<sequence length="412" mass="47246">MTVAKDTVFHLAVLSKKEEPLKQLLERVENPMLDSVFITNASGNTVLHEAASNHNITAVKLLVGCNYDTQEQLVKRNKLGQTPLFKAASFGTTKVVKYLASRPYQMITYDNKQQLRDEHRTRNNGTSILHAAVRGDHFGIPTGDDNNDGANNIVEDDYDVKVGDSHSMDSHGRLIISDWLSAGKIWKEKRKRKFAFELARKLIKKDDSWQKNYTKDTVELYRSDDEQTEKLENKEVIIELDDDQEIREIPIVETPLLAATKIGMIEIVKEILKEHPQALEHVSHKLQNILHVAASYRQREVFEHVKKMQIPTSKLILGIDENSYTVLQHVADTKNYNEGTRAGPAYRLQEEIEWFKSVEEIMPAYFTEHRDKKNRTAHKIFNEMHTDQLDKAQKWIKETSQSCSAVAVLIAT</sequence>
<reference evidence="1" key="2">
    <citation type="submission" date="2023-06" db="EMBL/GenBank/DDBJ databases">
        <authorList>
            <person name="Swenson N.G."/>
            <person name="Wegrzyn J.L."/>
            <person name="Mcevoy S.L."/>
        </authorList>
    </citation>
    <scope>NUCLEOTIDE SEQUENCE</scope>
    <source>
        <strain evidence="1">NS2018</strain>
        <tissue evidence="1">Leaf</tissue>
    </source>
</reference>
<dbReference type="PANTHER" id="PTHR24177:SF215">
    <property type="entry name" value="PGG DOMAIN-CONTAINING PROTEIN"/>
    <property type="match status" value="1"/>
</dbReference>